<accession>A0A7T7S2Y3</accession>
<dbReference type="EMBL" id="CP066802">
    <property type="protein sequence ID" value="QQM67934.1"/>
    <property type="molecule type" value="Genomic_DNA"/>
</dbReference>
<comment type="similarity">
    <text evidence="3">Belongs to the IspD/TarI cytidylyltransferase family. IspD subfamily.</text>
</comment>
<dbReference type="PANTHER" id="PTHR32125">
    <property type="entry name" value="2-C-METHYL-D-ERYTHRITOL 4-PHOSPHATE CYTIDYLYLTRANSFERASE, CHLOROPLASTIC"/>
    <property type="match status" value="1"/>
</dbReference>
<dbReference type="InterPro" id="IPR018294">
    <property type="entry name" value="ISPD_synthase_CS"/>
</dbReference>
<name>A0A7T7S2Y3_9ACTO</name>
<proteinExistence type="inferred from homology"/>
<dbReference type="GO" id="GO:0050518">
    <property type="term" value="F:2-C-methyl-D-erythritol 4-phosphate cytidylyltransferase activity"/>
    <property type="evidence" value="ECO:0007669"/>
    <property type="project" value="UniProtKB-EC"/>
</dbReference>
<evidence type="ECO:0000256" key="2">
    <source>
        <dbReference type="ARBA" id="ARBA00004787"/>
    </source>
</evidence>
<dbReference type="KEGG" id="awe:JG540_03470"/>
<dbReference type="InterPro" id="IPR029044">
    <property type="entry name" value="Nucleotide-diphossugar_trans"/>
</dbReference>
<evidence type="ECO:0000256" key="6">
    <source>
        <dbReference type="ARBA" id="ARBA00022679"/>
    </source>
</evidence>
<gene>
    <name evidence="9" type="primary">ispD</name>
    <name evidence="9" type="ORF">JG540_03470</name>
</gene>
<dbReference type="InterPro" id="IPR001228">
    <property type="entry name" value="IspD"/>
</dbReference>
<keyword evidence="10" id="KW-1185">Reference proteome</keyword>
<dbReference type="Pfam" id="PF01128">
    <property type="entry name" value="IspD"/>
    <property type="match status" value="1"/>
</dbReference>
<comment type="pathway">
    <text evidence="2">Isoprenoid biosynthesis; isopentenyl diphosphate biosynthesis via DXP pathway; isopentenyl diphosphate from 1-deoxy-D-xylulose 5-phosphate: step 2/6.</text>
</comment>
<dbReference type="FunFam" id="3.90.550.10:FF:000003">
    <property type="entry name" value="2-C-methyl-D-erythritol 4-phosphate cytidylyltransferase"/>
    <property type="match status" value="1"/>
</dbReference>
<dbReference type="EC" id="2.7.7.60" evidence="4"/>
<evidence type="ECO:0000313" key="10">
    <source>
        <dbReference type="Proteomes" id="UP000595895"/>
    </source>
</evidence>
<evidence type="ECO:0000256" key="5">
    <source>
        <dbReference type="ARBA" id="ARBA00019056"/>
    </source>
</evidence>
<keyword evidence="8" id="KW-0414">Isoprene biosynthesis</keyword>
<evidence type="ECO:0000256" key="1">
    <source>
        <dbReference type="ARBA" id="ARBA00001282"/>
    </source>
</evidence>
<dbReference type="UniPathway" id="UPA00056">
    <property type="reaction ID" value="UER00093"/>
</dbReference>
<evidence type="ECO:0000256" key="8">
    <source>
        <dbReference type="ARBA" id="ARBA00023229"/>
    </source>
</evidence>
<protein>
    <recommendedName>
        <fullName evidence="5">2-C-methyl-D-erythritol 4-phosphate cytidylyltransferase</fullName>
        <ecNumber evidence="4">2.7.7.60</ecNumber>
    </recommendedName>
</protein>
<evidence type="ECO:0000313" key="9">
    <source>
        <dbReference type="EMBL" id="QQM67934.1"/>
    </source>
</evidence>
<dbReference type="PANTHER" id="PTHR32125:SF4">
    <property type="entry name" value="2-C-METHYL-D-ERYTHRITOL 4-PHOSPHATE CYTIDYLYLTRANSFERASE, CHLOROPLASTIC"/>
    <property type="match status" value="1"/>
</dbReference>
<dbReference type="RefSeq" id="WP_200277277.1">
    <property type="nucleotide sequence ID" value="NZ_CP066802.1"/>
</dbReference>
<sequence length="244" mass="26417">MSDTNTVALIFAGGVGERMKGGDIPKQFLKVHGKEIIVHTIGKFQQHQSVDAIVVVCVQRWVSRCAALMEHNGMDKVRSVIAGGATGQESIRAGLEELVSLGYGESVVLVHDGVRPFIDATTISSCIESARMHGSAVTSVPCKETVLTCGTGGEVRSIPPRDTLRLARAPQCFVVNELVAAHDWAEDSALSFVDSASLMIAHGHEVRWVEGPVENIKITTPDDFFMMRAILDARENGQLYMQDS</sequence>
<dbReference type="PROSITE" id="PS01295">
    <property type="entry name" value="ISPD"/>
    <property type="match status" value="1"/>
</dbReference>
<keyword evidence="7 9" id="KW-0548">Nucleotidyltransferase</keyword>
<evidence type="ECO:0000256" key="7">
    <source>
        <dbReference type="ARBA" id="ARBA00022695"/>
    </source>
</evidence>
<evidence type="ECO:0000256" key="3">
    <source>
        <dbReference type="ARBA" id="ARBA00009789"/>
    </source>
</evidence>
<dbReference type="SUPFAM" id="SSF53448">
    <property type="entry name" value="Nucleotide-diphospho-sugar transferases"/>
    <property type="match status" value="1"/>
</dbReference>
<dbReference type="NCBIfam" id="TIGR00453">
    <property type="entry name" value="ispD"/>
    <property type="match status" value="1"/>
</dbReference>
<dbReference type="AlphaFoldDB" id="A0A7T7S2Y3"/>
<dbReference type="CDD" id="cd02516">
    <property type="entry name" value="CDP-ME_synthetase"/>
    <property type="match status" value="1"/>
</dbReference>
<comment type="catalytic activity">
    <reaction evidence="1">
        <text>2-C-methyl-D-erythritol 4-phosphate + CTP + H(+) = 4-CDP-2-C-methyl-D-erythritol + diphosphate</text>
        <dbReference type="Rhea" id="RHEA:13429"/>
        <dbReference type="ChEBI" id="CHEBI:15378"/>
        <dbReference type="ChEBI" id="CHEBI:33019"/>
        <dbReference type="ChEBI" id="CHEBI:37563"/>
        <dbReference type="ChEBI" id="CHEBI:57823"/>
        <dbReference type="ChEBI" id="CHEBI:58262"/>
        <dbReference type="EC" id="2.7.7.60"/>
    </reaction>
</comment>
<keyword evidence="6 9" id="KW-0808">Transferase</keyword>
<dbReference type="Proteomes" id="UP000595895">
    <property type="component" value="Chromosome"/>
</dbReference>
<dbReference type="InterPro" id="IPR050088">
    <property type="entry name" value="IspD/TarI_cytidylyltransf_bact"/>
</dbReference>
<evidence type="ECO:0000256" key="4">
    <source>
        <dbReference type="ARBA" id="ARBA00012526"/>
    </source>
</evidence>
<organism evidence="9 10">
    <name type="scientific">Actinomyces weissii</name>
    <dbReference type="NCBI Taxonomy" id="675090"/>
    <lineage>
        <taxon>Bacteria</taxon>
        <taxon>Bacillati</taxon>
        <taxon>Actinomycetota</taxon>
        <taxon>Actinomycetes</taxon>
        <taxon>Actinomycetales</taxon>
        <taxon>Actinomycetaceae</taxon>
        <taxon>Actinomyces</taxon>
    </lineage>
</organism>
<dbReference type="Gene3D" id="3.90.550.10">
    <property type="entry name" value="Spore Coat Polysaccharide Biosynthesis Protein SpsA, Chain A"/>
    <property type="match status" value="1"/>
</dbReference>
<dbReference type="GO" id="GO:0019288">
    <property type="term" value="P:isopentenyl diphosphate biosynthetic process, methylerythritol 4-phosphate pathway"/>
    <property type="evidence" value="ECO:0007669"/>
    <property type="project" value="UniProtKB-UniPathway"/>
</dbReference>
<dbReference type="InterPro" id="IPR034683">
    <property type="entry name" value="IspD/TarI"/>
</dbReference>
<reference evidence="9 10" key="1">
    <citation type="submission" date="2020-12" db="EMBL/GenBank/DDBJ databases">
        <authorList>
            <person name="Zhou J."/>
        </authorList>
    </citation>
    <scope>NUCLEOTIDE SEQUENCE [LARGE SCALE GENOMIC DNA]</scope>
    <source>
        <strain evidence="9 10">CCUG 61299</strain>
    </source>
</reference>